<dbReference type="Proteomes" id="UP000231056">
    <property type="component" value="Unassembled WGS sequence"/>
</dbReference>
<dbReference type="AlphaFoldDB" id="A0A2M6ITK0"/>
<proteinExistence type="predicted"/>
<accession>A0A2M6ITK0</accession>
<name>A0A2M6ITK0_9BACT</name>
<dbReference type="EMBL" id="PCVM01000092">
    <property type="protein sequence ID" value="PIQ73177.1"/>
    <property type="molecule type" value="Genomic_DNA"/>
</dbReference>
<reference evidence="2 3" key="1">
    <citation type="submission" date="2017-09" db="EMBL/GenBank/DDBJ databases">
        <title>Depth-based differentiation of microbial function through sediment-hosted aquifers and enrichment of novel symbionts in the deep terrestrial subsurface.</title>
        <authorList>
            <person name="Probst A.J."/>
            <person name="Ladd B."/>
            <person name="Jarett J.K."/>
            <person name="Geller-Mcgrath D.E."/>
            <person name="Sieber C.M."/>
            <person name="Emerson J.B."/>
            <person name="Anantharaman K."/>
            <person name="Thomas B.C."/>
            <person name="Malmstrom R."/>
            <person name="Stieglmeier M."/>
            <person name="Klingl A."/>
            <person name="Woyke T."/>
            <person name="Ryan C.M."/>
            <person name="Banfield J.F."/>
        </authorList>
    </citation>
    <scope>NUCLEOTIDE SEQUENCE [LARGE SCALE GENOMIC DNA]</scope>
    <source>
        <strain evidence="2">CG11_big_fil_rev_8_21_14_0_20_36_8</strain>
    </source>
</reference>
<dbReference type="PROSITE" id="PS51462">
    <property type="entry name" value="NUDIX"/>
    <property type="match status" value="1"/>
</dbReference>
<dbReference type="InterPro" id="IPR000086">
    <property type="entry name" value="NUDIX_hydrolase_dom"/>
</dbReference>
<evidence type="ECO:0000259" key="1">
    <source>
        <dbReference type="PROSITE" id="PS51462"/>
    </source>
</evidence>
<feature type="domain" description="Nudix hydrolase" evidence="1">
    <location>
        <begin position="33"/>
        <end position="172"/>
    </location>
</feature>
<comment type="caution">
    <text evidence="2">The sequence shown here is derived from an EMBL/GenBank/DDBJ whole genome shotgun (WGS) entry which is preliminary data.</text>
</comment>
<organism evidence="2 3">
    <name type="scientific">Candidatus Roizmanbacteria bacterium CG11_big_fil_rev_8_21_14_0_20_36_8</name>
    <dbReference type="NCBI Taxonomy" id="1974856"/>
    <lineage>
        <taxon>Bacteria</taxon>
        <taxon>Candidatus Roizmaniibacteriota</taxon>
    </lineage>
</organism>
<evidence type="ECO:0000313" key="3">
    <source>
        <dbReference type="Proteomes" id="UP000231056"/>
    </source>
</evidence>
<dbReference type="Gene3D" id="3.90.79.10">
    <property type="entry name" value="Nucleoside Triphosphate Pyrophosphohydrolase"/>
    <property type="match status" value="1"/>
</dbReference>
<protein>
    <recommendedName>
        <fullName evidence="1">Nudix hydrolase domain-containing protein</fullName>
    </recommendedName>
</protein>
<gene>
    <name evidence="2" type="ORF">COV58_03910</name>
</gene>
<dbReference type="InterPro" id="IPR015797">
    <property type="entry name" value="NUDIX_hydrolase-like_dom_sf"/>
</dbReference>
<dbReference type="SUPFAM" id="SSF55811">
    <property type="entry name" value="Nudix"/>
    <property type="match status" value="1"/>
</dbReference>
<evidence type="ECO:0000313" key="2">
    <source>
        <dbReference type="EMBL" id="PIQ73177.1"/>
    </source>
</evidence>
<sequence>MDYYEEIINIVQVNEKDEIVGPIERWKAHKENILHRALTIAIFFGGKVLLQHRKHPVFNSVFDMSISTHQIYDGERLIDDNQSIGSALKREFDINYSDLIKKPQFKGKVMYQFDDPQSKFFEREICYLYSCETKTLPQVNYDFAYGFSLMDLDELKQHESPVFPLLAPWVKEIINNEII</sequence>